<feature type="region of interest" description="Disordered" evidence="1">
    <location>
        <begin position="128"/>
        <end position="148"/>
    </location>
</feature>
<reference evidence="2 3" key="1">
    <citation type="submission" date="2020-02" db="EMBL/GenBank/DDBJ databases">
        <title>Draft genome sequence of Haematococcus lacustris strain NIES-144.</title>
        <authorList>
            <person name="Morimoto D."/>
            <person name="Nakagawa S."/>
            <person name="Yoshida T."/>
            <person name="Sawayama S."/>
        </authorList>
    </citation>
    <scope>NUCLEOTIDE SEQUENCE [LARGE SCALE GENOMIC DNA]</scope>
    <source>
        <strain evidence="2 3">NIES-144</strain>
    </source>
</reference>
<dbReference type="InterPro" id="IPR010919">
    <property type="entry name" value="SAND-like_dom_sf"/>
</dbReference>
<dbReference type="Proteomes" id="UP000485058">
    <property type="component" value="Unassembled WGS sequence"/>
</dbReference>
<accession>A0A699Z3X6</accession>
<protein>
    <submittedName>
        <fullName evidence="2">SAND domain-containing protein</fullName>
    </submittedName>
</protein>
<dbReference type="AlphaFoldDB" id="A0A699Z3X6"/>
<feature type="region of interest" description="Disordered" evidence="1">
    <location>
        <begin position="1"/>
        <end position="98"/>
    </location>
</feature>
<dbReference type="SUPFAM" id="SSF63763">
    <property type="entry name" value="SAND domain-like"/>
    <property type="match status" value="1"/>
</dbReference>
<evidence type="ECO:0000256" key="1">
    <source>
        <dbReference type="SAM" id="MobiDB-lite"/>
    </source>
</evidence>
<keyword evidence="3" id="KW-1185">Reference proteome</keyword>
<evidence type="ECO:0000313" key="2">
    <source>
        <dbReference type="EMBL" id="GFH17327.1"/>
    </source>
</evidence>
<comment type="caution">
    <text evidence="2">The sequence shown here is derived from an EMBL/GenBank/DDBJ whole genome shotgun (WGS) entry which is preliminary data.</text>
</comment>
<dbReference type="Gene3D" id="3.10.390.10">
    <property type="entry name" value="SAND domain-like"/>
    <property type="match status" value="1"/>
</dbReference>
<proteinExistence type="predicted"/>
<feature type="compositionally biased region" description="Basic and acidic residues" evidence="1">
    <location>
        <begin position="1"/>
        <end position="10"/>
    </location>
</feature>
<sequence length="148" mass="15519">MTPTEFERHSGMQASKKWRRSIKVDMGRNGGTMSLGRWLDANGYKQEQPAVRGSGSPFVAPPNSQPLPLPLPRMQARPGMPNMGGSMRGPPGIATGRGPHLMPLSAPYAAIGLDGLYEEPSVAYALSGQGPQPAAAGMWPQGSGALAP</sequence>
<feature type="compositionally biased region" description="Pro residues" evidence="1">
    <location>
        <begin position="59"/>
        <end position="71"/>
    </location>
</feature>
<organism evidence="2 3">
    <name type="scientific">Haematococcus lacustris</name>
    <name type="common">Green alga</name>
    <name type="synonym">Haematococcus pluvialis</name>
    <dbReference type="NCBI Taxonomy" id="44745"/>
    <lineage>
        <taxon>Eukaryota</taxon>
        <taxon>Viridiplantae</taxon>
        <taxon>Chlorophyta</taxon>
        <taxon>core chlorophytes</taxon>
        <taxon>Chlorophyceae</taxon>
        <taxon>CS clade</taxon>
        <taxon>Chlamydomonadales</taxon>
        <taxon>Haematococcaceae</taxon>
        <taxon>Haematococcus</taxon>
    </lineage>
</organism>
<dbReference type="EMBL" id="BLLF01001130">
    <property type="protein sequence ID" value="GFH17327.1"/>
    <property type="molecule type" value="Genomic_DNA"/>
</dbReference>
<evidence type="ECO:0000313" key="3">
    <source>
        <dbReference type="Proteomes" id="UP000485058"/>
    </source>
</evidence>
<name>A0A699Z3X6_HAELA</name>
<feature type="non-terminal residue" evidence="2">
    <location>
        <position position="1"/>
    </location>
</feature>
<gene>
    <name evidence="2" type="ORF">HaLaN_13937</name>
</gene>